<keyword evidence="1 3" id="KW-0808">Transferase</keyword>
<dbReference type="PANTHER" id="PTHR46656">
    <property type="entry name" value="PUTATIVE-RELATED"/>
    <property type="match status" value="1"/>
</dbReference>
<dbReference type="Gene3D" id="3.40.50.2000">
    <property type="entry name" value="Glycogen Phosphorylase B"/>
    <property type="match status" value="2"/>
</dbReference>
<dbReference type="CDD" id="cd03801">
    <property type="entry name" value="GT4_PimA-like"/>
    <property type="match status" value="2"/>
</dbReference>
<name>C7MRV1_SACVD</name>
<dbReference type="KEGG" id="svi:Svir_00740"/>
<sequence length="787" mass="86897">MAVSGKPMRHRMWTPLPPERSGISDYSYELLEALSDIADVTAVSRYAEQAQTPPGVPVVGPDDEAPSDVLNTYHMGNHAGVHSWLYRKALATPGVVVLHDTSLLDFNLGYFGGLDSPEFREEVRFAHGPIWGDPNDPALFRGWPAVEVDGVKHLDGQTLTMERRLVSASKGVIVHDPFSARLLRQRYPGLPVHTVPSGAPLRDDTGRRRTRARLGWQDDHVVFGVFGGFNRIKRTTVAVLAFANVRRRWPQARLVIAGHADFPDVVDDVRKLIGELGVSDSVHLALSPDKTEFEQLITATDAVLNLRWPTAGETSAVMMRAFGAGKVVITSDLPQHRHLDPTFCWLVPTDPAHEAEALSELLERVVCWPDEARQAGRQAREYVREHASWPVVAQAYRKALEAIGAERQAAPVVTPTRPGVNVFADARATTGLAESARRHALALVDTGVDMTFTEFNTRAPNRSLAVPRKLADLRRGKDHPIDLWFINVNEFQLIPEHALDRYTIAMWAWELPEVPDYALKQLPRMDELWVLSSFVADAFRTATDMPITVIPSVVPQRPGIQGDRAKFGLPDDGLVVLFNFSASSSDARKNPWAVIEAFRQAFRPSERGTDAHLVIKAVDLHRFPELSAQLAQSVASVNGTLIGRDLTRADMDCLLATCDVYVSLHRSEGFGLGMAEAMAMGKPVIATGYGGNIDFMPPGSAAVVGYDIRPINDRDHRFGAEFGDWYRPGQLWAEPDVEQAARWLRRLAESESLRRTMGARGAQAVKEVCSPEAVGAAMVKRLNEIGL</sequence>
<proteinExistence type="predicted"/>
<feature type="domain" description="Glycosyl transferase family 1" evidence="2">
    <location>
        <begin position="582"/>
        <end position="699"/>
    </location>
</feature>
<dbReference type="Pfam" id="PF13692">
    <property type="entry name" value="Glyco_trans_1_4"/>
    <property type="match status" value="1"/>
</dbReference>
<dbReference type="SUPFAM" id="SSF53756">
    <property type="entry name" value="UDP-Glycosyltransferase/glycogen phosphorylase"/>
    <property type="match status" value="2"/>
</dbReference>
<dbReference type="CAZy" id="GT4">
    <property type="family name" value="Glycosyltransferase Family 4"/>
</dbReference>
<dbReference type="InterPro" id="IPR001296">
    <property type="entry name" value="Glyco_trans_1"/>
</dbReference>
<evidence type="ECO:0000313" key="4">
    <source>
        <dbReference type="Proteomes" id="UP000000841"/>
    </source>
</evidence>
<dbReference type="PANTHER" id="PTHR46656:SF3">
    <property type="entry name" value="PUTATIVE-RELATED"/>
    <property type="match status" value="1"/>
</dbReference>
<evidence type="ECO:0000259" key="2">
    <source>
        <dbReference type="Pfam" id="PF00534"/>
    </source>
</evidence>
<dbReference type="Proteomes" id="UP000000841">
    <property type="component" value="Chromosome"/>
</dbReference>
<dbReference type="HOGENOM" id="CLU_357484_0_0_11"/>
<gene>
    <name evidence="3" type="ordered locus">Svir_00740</name>
</gene>
<reference evidence="3 4" key="1">
    <citation type="journal article" date="2009" name="Stand. Genomic Sci.">
        <title>Complete genome sequence of Saccharomonospora viridis type strain (P101).</title>
        <authorList>
            <person name="Pati A."/>
            <person name="Sikorski J."/>
            <person name="Nolan M."/>
            <person name="Lapidus A."/>
            <person name="Copeland A."/>
            <person name="Glavina Del Rio T."/>
            <person name="Lucas S."/>
            <person name="Chen F."/>
            <person name="Tice H."/>
            <person name="Pitluck S."/>
            <person name="Cheng J.F."/>
            <person name="Chertkov O."/>
            <person name="Brettin T."/>
            <person name="Han C."/>
            <person name="Detter J.C."/>
            <person name="Kuske C."/>
            <person name="Bruce D."/>
            <person name="Goodwin L."/>
            <person name="Chain P."/>
            <person name="D'haeseleer P."/>
            <person name="Chen A."/>
            <person name="Palaniappan K."/>
            <person name="Ivanova N."/>
            <person name="Mavromatis K."/>
            <person name="Mikhailova N."/>
            <person name="Rohde M."/>
            <person name="Tindall B.J."/>
            <person name="Goker M."/>
            <person name="Bristow J."/>
            <person name="Eisen J.A."/>
            <person name="Markowitz V."/>
            <person name="Hugenholtz P."/>
            <person name="Kyrpides N.C."/>
            <person name="Klenk H.P."/>
        </authorList>
    </citation>
    <scope>NUCLEOTIDE SEQUENCE [LARGE SCALE GENOMIC DNA]</scope>
    <source>
        <strain evidence="4">ATCC 15386 / DSM 43017 / JCM 3036 / NBRC 12207 / P101</strain>
    </source>
</reference>
<organism evidence="3 4">
    <name type="scientific">Saccharomonospora viridis (strain ATCC 15386 / DSM 43017 / JCM 3036 / CCUG 5913 / NBRC 12207 / NCIMB 9602 / P101)</name>
    <name type="common">Thermoactinomyces viridis</name>
    <dbReference type="NCBI Taxonomy" id="471857"/>
    <lineage>
        <taxon>Bacteria</taxon>
        <taxon>Bacillati</taxon>
        <taxon>Actinomycetota</taxon>
        <taxon>Actinomycetes</taxon>
        <taxon>Pseudonocardiales</taxon>
        <taxon>Pseudonocardiaceae</taxon>
        <taxon>Saccharomonospora</taxon>
    </lineage>
</organism>
<evidence type="ECO:0000313" key="3">
    <source>
        <dbReference type="EMBL" id="ACU95163.1"/>
    </source>
</evidence>
<keyword evidence="4" id="KW-1185">Reference proteome</keyword>
<dbReference type="GO" id="GO:0016757">
    <property type="term" value="F:glycosyltransferase activity"/>
    <property type="evidence" value="ECO:0007669"/>
    <property type="project" value="InterPro"/>
</dbReference>
<dbReference type="Pfam" id="PF00534">
    <property type="entry name" value="Glycos_transf_1"/>
    <property type="match status" value="1"/>
</dbReference>
<dbReference type="EMBL" id="CP001683">
    <property type="protein sequence ID" value="ACU95163.1"/>
    <property type="molecule type" value="Genomic_DNA"/>
</dbReference>
<dbReference type="AlphaFoldDB" id="C7MRV1"/>
<accession>C7MRV1</accession>
<dbReference type="eggNOG" id="COG0438">
    <property type="taxonomic scope" value="Bacteria"/>
</dbReference>
<evidence type="ECO:0000256" key="1">
    <source>
        <dbReference type="ARBA" id="ARBA00022679"/>
    </source>
</evidence>
<dbReference type="STRING" id="471857.Svir_00740"/>
<protein>
    <submittedName>
        <fullName evidence="3">Glycosyltransferase</fullName>
    </submittedName>
</protein>